<keyword evidence="1" id="KW-0378">Hydrolase</keyword>
<dbReference type="AlphaFoldDB" id="A0A2Z2NMR8"/>
<proteinExistence type="predicted"/>
<dbReference type="Gene3D" id="3.40.50.1820">
    <property type="entry name" value="alpha/beta hydrolase"/>
    <property type="match status" value="1"/>
</dbReference>
<organism evidence="3 4">
    <name type="scientific">Granulosicoccus antarcticus IMCC3135</name>
    <dbReference type="NCBI Taxonomy" id="1192854"/>
    <lineage>
        <taxon>Bacteria</taxon>
        <taxon>Pseudomonadati</taxon>
        <taxon>Pseudomonadota</taxon>
        <taxon>Gammaproteobacteria</taxon>
        <taxon>Chromatiales</taxon>
        <taxon>Granulosicoccaceae</taxon>
        <taxon>Granulosicoccus</taxon>
    </lineage>
</organism>
<dbReference type="SUPFAM" id="SSF53474">
    <property type="entry name" value="alpha/beta-Hydrolases"/>
    <property type="match status" value="1"/>
</dbReference>
<evidence type="ECO:0000259" key="2">
    <source>
        <dbReference type="Pfam" id="PF20434"/>
    </source>
</evidence>
<keyword evidence="4" id="KW-1185">Reference proteome</keyword>
<dbReference type="PANTHER" id="PTHR48081:SF33">
    <property type="entry name" value="KYNURENINE FORMAMIDASE"/>
    <property type="match status" value="1"/>
</dbReference>
<evidence type="ECO:0000313" key="3">
    <source>
        <dbReference type="EMBL" id="ASJ72676.1"/>
    </source>
</evidence>
<dbReference type="InterPro" id="IPR029058">
    <property type="entry name" value="AB_hydrolase_fold"/>
</dbReference>
<dbReference type="InterPro" id="IPR049492">
    <property type="entry name" value="BD-FAE-like_dom"/>
</dbReference>
<dbReference type="PANTHER" id="PTHR48081">
    <property type="entry name" value="AB HYDROLASE SUPERFAMILY PROTEIN C4A8.06C"/>
    <property type="match status" value="1"/>
</dbReference>
<sequence>MRDVVTDFSNSEFIDWNDAFENGAYIPGAALLPDKWARLSAQLRDRQQAGGRMQADIRYGEGERQVLDIFHPEGESCGLVVLVHGGYWLRFDKSNWSFLAEGCLAHGWSVAIPSYRLAPDVPISDITQDVAAAVQLAAQNVSGPIRLVGHSAGAHLVARLLCADQILSEAVAARLAHVVPVSGIFDLRPLQANHMNESLQLDLKQAVAESPVAHQPRRAVPMTLWVGAEERPEFLRQTRLLCEKWSAEMDHIHACYEPGKNHFSVIDGLTRPDSALVRALLGID</sequence>
<evidence type="ECO:0000313" key="4">
    <source>
        <dbReference type="Proteomes" id="UP000250079"/>
    </source>
</evidence>
<feature type="domain" description="BD-FAE-like" evidence="2">
    <location>
        <begin position="67"/>
        <end position="203"/>
    </location>
</feature>
<dbReference type="Proteomes" id="UP000250079">
    <property type="component" value="Chromosome"/>
</dbReference>
<protein>
    <recommendedName>
        <fullName evidence="2">BD-FAE-like domain-containing protein</fullName>
    </recommendedName>
</protein>
<dbReference type="KEGG" id="gai:IMCC3135_12940"/>
<gene>
    <name evidence="3" type="ORF">IMCC3135_12940</name>
</gene>
<name>A0A2Z2NMR8_9GAMM</name>
<dbReference type="EMBL" id="CP018632">
    <property type="protein sequence ID" value="ASJ72676.1"/>
    <property type="molecule type" value="Genomic_DNA"/>
</dbReference>
<evidence type="ECO:0000256" key="1">
    <source>
        <dbReference type="ARBA" id="ARBA00022801"/>
    </source>
</evidence>
<dbReference type="GO" id="GO:0016787">
    <property type="term" value="F:hydrolase activity"/>
    <property type="evidence" value="ECO:0007669"/>
    <property type="project" value="UniProtKB-KW"/>
</dbReference>
<dbReference type="InterPro" id="IPR050300">
    <property type="entry name" value="GDXG_lipolytic_enzyme"/>
</dbReference>
<reference evidence="3 4" key="1">
    <citation type="submission" date="2016-12" db="EMBL/GenBank/DDBJ databases">
        <authorList>
            <person name="Song W.-J."/>
            <person name="Kurnit D.M."/>
        </authorList>
    </citation>
    <scope>NUCLEOTIDE SEQUENCE [LARGE SCALE GENOMIC DNA]</scope>
    <source>
        <strain evidence="3 4">IMCC3135</strain>
    </source>
</reference>
<accession>A0A2Z2NMR8</accession>
<dbReference type="OrthoDB" id="9771666at2"/>
<dbReference type="Pfam" id="PF20434">
    <property type="entry name" value="BD-FAE"/>
    <property type="match status" value="1"/>
</dbReference>